<evidence type="ECO:0000256" key="5">
    <source>
        <dbReference type="ARBA" id="ARBA00022821"/>
    </source>
</evidence>
<dbReference type="PRINTS" id="PR00364">
    <property type="entry name" value="DISEASERSIST"/>
</dbReference>
<dbReference type="SUPFAM" id="SSF52540">
    <property type="entry name" value="P-loop containing nucleoside triphosphate hydrolases"/>
    <property type="match status" value="1"/>
</dbReference>
<evidence type="ECO:0000256" key="7">
    <source>
        <dbReference type="SAM" id="Coils"/>
    </source>
</evidence>
<comment type="caution">
    <text evidence="11">The sequence shown here is derived from an EMBL/GenBank/DDBJ whole genome shotgun (WGS) entry which is preliminary data.</text>
</comment>
<proteinExistence type="inferred from homology"/>
<dbReference type="Pfam" id="PF23598">
    <property type="entry name" value="LRR_14"/>
    <property type="match status" value="1"/>
</dbReference>
<evidence type="ECO:0000313" key="12">
    <source>
        <dbReference type="Proteomes" id="UP001567538"/>
    </source>
</evidence>
<dbReference type="InterPro" id="IPR058922">
    <property type="entry name" value="WHD_DRP"/>
</dbReference>
<evidence type="ECO:0000256" key="3">
    <source>
        <dbReference type="ARBA" id="ARBA00022737"/>
    </source>
</evidence>
<gene>
    <name evidence="11" type="ORF">AAHA92_16551</name>
</gene>
<dbReference type="Gene3D" id="1.10.10.10">
    <property type="entry name" value="Winged helix-like DNA-binding domain superfamily/Winged helix DNA-binding domain"/>
    <property type="match status" value="1"/>
</dbReference>
<dbReference type="InterPro" id="IPR032675">
    <property type="entry name" value="LRR_dom_sf"/>
</dbReference>
<evidence type="ECO:0000259" key="9">
    <source>
        <dbReference type="Pfam" id="PF23559"/>
    </source>
</evidence>
<sequence length="856" mass="98768">MACAACEFVFYNLREELVYRSRFLFLTMKDAKNKIENLQRDVDVLNDNLKKMIKNENTMQLVREIQYVVDEVENTVDTFDAVQKRYKSISWRHWKNRLDVDPIRIKIEDLLRRSTYNLPINDEDVYEPPPFRSHLVVGFEDVTLDIMRRLTQQTDYFDVIPVIGMFGSGKTSLAWKIFKDWSIEYEFPICIWLTVSQRFSYRDINLQILKKFITLNDRILAKADYQLADLAVSYLERERFLIILDDVWNTADWDRLQEALPKDNAKGKVLITSRITEVGRYASRGRPLYNLRLFTSKESWELLRLEAVGKQLDCPSELEVVGREIAKSCDGLPLAITAIGHILAKGSSSDLNQTRHYWEKVSRYVNSYPDVADSMKKSISLSYEELPYNLRRCFLYFGLFPKGYEIRVSKLIRMWIGEGFVQQHRERSLEETAESYLEDLINRNLVESCKVGPDGSVKTCRVHVTLRYFCQTEAANENFLQEIKFQSNGEFVHPTSGILDCRRLSLSPNCLEFISTRPLIAPRVRSFVSFSNENYIGSLENSIIGFFKLLRVLDVRAFKFTKIESDIYDLFHLRYIALSTVLSVLPTKFNQLWNIQTLIVDTTCPTLKVEADIWKMRQLRHFKTNASATLPQATKSGKYSSELQTLGFISVESCTAELFQRAQNLRELGIRGKLPLLFEGRSGSLDSLRKVKLEKLKLINDSYPKPRWEGILIKSSQFPSGLTSLTLSGTFLSWKHMSTLGSLEKLEVLKLKDNAFSGNFWGAVGAAFERLLLLHIEDTDLVVWKASANHYPSLRSLVLKYCEKLRGIPAELAEIPSLQKLELYNCIYAAKSAKEISDAKKRTLAAFMLSIFPSIE</sequence>
<dbReference type="Gene3D" id="1.10.8.430">
    <property type="entry name" value="Helical domain of apoptotic protease-activating factors"/>
    <property type="match status" value="1"/>
</dbReference>
<evidence type="ECO:0000256" key="4">
    <source>
        <dbReference type="ARBA" id="ARBA00022741"/>
    </source>
</evidence>
<protein>
    <submittedName>
        <fullName evidence="11">Late blight resistance protein R1A-3</fullName>
    </submittedName>
</protein>
<keyword evidence="12" id="KW-1185">Reference proteome</keyword>
<evidence type="ECO:0000256" key="6">
    <source>
        <dbReference type="ARBA" id="ARBA00022840"/>
    </source>
</evidence>
<dbReference type="InterPro" id="IPR055414">
    <property type="entry name" value="LRR_R13L4/SHOC2-like"/>
</dbReference>
<dbReference type="GO" id="GO:0005524">
    <property type="term" value="F:ATP binding"/>
    <property type="evidence" value="ECO:0007669"/>
    <property type="project" value="UniProtKB-KW"/>
</dbReference>
<accession>A0ABD1GVX1</accession>
<keyword evidence="6" id="KW-0067">ATP-binding</keyword>
<feature type="domain" description="NB-ARC" evidence="8">
    <location>
        <begin position="145"/>
        <end position="311"/>
    </location>
</feature>
<dbReference type="PANTHER" id="PTHR23155:SF1193">
    <property type="entry name" value="DISEASE RESISTANCE PROTEIN RPP13-RELATED"/>
    <property type="match status" value="1"/>
</dbReference>
<keyword evidence="4" id="KW-0547">Nucleotide-binding</keyword>
<dbReference type="GO" id="GO:0051607">
    <property type="term" value="P:defense response to virus"/>
    <property type="evidence" value="ECO:0007669"/>
    <property type="project" value="UniProtKB-ARBA"/>
</dbReference>
<evidence type="ECO:0000259" key="8">
    <source>
        <dbReference type="Pfam" id="PF00931"/>
    </source>
</evidence>
<dbReference type="FunFam" id="3.40.50.300:FF:001091">
    <property type="entry name" value="Probable disease resistance protein At1g61300"/>
    <property type="match status" value="1"/>
</dbReference>
<dbReference type="Pfam" id="PF00931">
    <property type="entry name" value="NB-ARC"/>
    <property type="match status" value="1"/>
</dbReference>
<feature type="domain" description="Disease resistance R13L4/SHOC-2-like LRR" evidence="10">
    <location>
        <begin position="524"/>
        <end position="840"/>
    </location>
</feature>
<evidence type="ECO:0000256" key="2">
    <source>
        <dbReference type="ARBA" id="ARBA00022614"/>
    </source>
</evidence>
<organism evidence="11 12">
    <name type="scientific">Salvia divinorum</name>
    <name type="common">Maria pastora</name>
    <name type="synonym">Diviner's sage</name>
    <dbReference type="NCBI Taxonomy" id="28513"/>
    <lineage>
        <taxon>Eukaryota</taxon>
        <taxon>Viridiplantae</taxon>
        <taxon>Streptophyta</taxon>
        <taxon>Embryophyta</taxon>
        <taxon>Tracheophyta</taxon>
        <taxon>Spermatophyta</taxon>
        <taxon>Magnoliopsida</taxon>
        <taxon>eudicotyledons</taxon>
        <taxon>Gunneridae</taxon>
        <taxon>Pentapetalae</taxon>
        <taxon>asterids</taxon>
        <taxon>lamiids</taxon>
        <taxon>Lamiales</taxon>
        <taxon>Lamiaceae</taxon>
        <taxon>Nepetoideae</taxon>
        <taxon>Mentheae</taxon>
        <taxon>Salviinae</taxon>
        <taxon>Salvia</taxon>
        <taxon>Salvia subgen. Calosphace</taxon>
    </lineage>
</organism>
<dbReference type="Proteomes" id="UP001567538">
    <property type="component" value="Unassembled WGS sequence"/>
</dbReference>
<keyword evidence="7" id="KW-0175">Coiled coil</keyword>
<keyword evidence="5" id="KW-0611">Plant defense</keyword>
<dbReference type="FunFam" id="1.10.10.10:FF:000322">
    <property type="entry name" value="Probable disease resistance protein At1g63360"/>
    <property type="match status" value="1"/>
</dbReference>
<dbReference type="Pfam" id="PF23559">
    <property type="entry name" value="WHD_DRP"/>
    <property type="match status" value="1"/>
</dbReference>
<keyword evidence="2" id="KW-0433">Leucine-rich repeat</keyword>
<evidence type="ECO:0000256" key="1">
    <source>
        <dbReference type="ARBA" id="ARBA00008894"/>
    </source>
</evidence>
<dbReference type="Gene3D" id="3.80.10.10">
    <property type="entry name" value="Ribonuclease Inhibitor"/>
    <property type="match status" value="1"/>
</dbReference>
<feature type="coiled-coil region" evidence="7">
    <location>
        <begin position="21"/>
        <end position="55"/>
    </location>
</feature>
<reference evidence="11 12" key="1">
    <citation type="submission" date="2024-06" db="EMBL/GenBank/DDBJ databases">
        <title>A chromosome level genome sequence of Diviner's sage (Salvia divinorum).</title>
        <authorList>
            <person name="Ford S.A."/>
            <person name="Ro D.-K."/>
            <person name="Ness R.W."/>
            <person name="Phillips M.A."/>
        </authorList>
    </citation>
    <scope>NUCLEOTIDE SEQUENCE [LARGE SCALE GENOMIC DNA]</scope>
    <source>
        <strain evidence="11">SAF-2024a</strain>
        <tissue evidence="11">Leaf</tissue>
    </source>
</reference>
<evidence type="ECO:0000313" key="11">
    <source>
        <dbReference type="EMBL" id="KAL1548305.1"/>
    </source>
</evidence>
<dbReference type="InterPro" id="IPR042197">
    <property type="entry name" value="Apaf_helical"/>
</dbReference>
<dbReference type="Gene3D" id="3.40.50.300">
    <property type="entry name" value="P-loop containing nucleotide triphosphate hydrolases"/>
    <property type="match status" value="1"/>
</dbReference>
<name>A0ABD1GVX1_SALDI</name>
<evidence type="ECO:0000259" key="10">
    <source>
        <dbReference type="Pfam" id="PF23598"/>
    </source>
</evidence>
<dbReference type="InterPro" id="IPR036388">
    <property type="entry name" value="WH-like_DNA-bd_sf"/>
</dbReference>
<keyword evidence="3" id="KW-0677">Repeat</keyword>
<dbReference type="InterPro" id="IPR044974">
    <property type="entry name" value="Disease_R_plants"/>
</dbReference>
<feature type="domain" description="Disease resistance protein winged helix" evidence="9">
    <location>
        <begin position="399"/>
        <end position="465"/>
    </location>
</feature>
<dbReference type="EMBL" id="JBEAFC010000007">
    <property type="protein sequence ID" value="KAL1548305.1"/>
    <property type="molecule type" value="Genomic_DNA"/>
</dbReference>
<dbReference type="InterPro" id="IPR002182">
    <property type="entry name" value="NB-ARC"/>
</dbReference>
<dbReference type="AlphaFoldDB" id="A0ABD1GVX1"/>
<comment type="similarity">
    <text evidence="1">Belongs to the disease resistance NB-LRR family.</text>
</comment>
<dbReference type="SUPFAM" id="SSF52058">
    <property type="entry name" value="L domain-like"/>
    <property type="match status" value="1"/>
</dbReference>
<dbReference type="InterPro" id="IPR027417">
    <property type="entry name" value="P-loop_NTPase"/>
</dbReference>
<dbReference type="PANTHER" id="PTHR23155">
    <property type="entry name" value="DISEASE RESISTANCE PROTEIN RP"/>
    <property type="match status" value="1"/>
</dbReference>